<dbReference type="Gene3D" id="3.30.559.30">
    <property type="entry name" value="Nonribosomal peptide synthetase, condensation domain"/>
    <property type="match status" value="1"/>
</dbReference>
<evidence type="ECO:0000256" key="5">
    <source>
        <dbReference type="SAM" id="MobiDB-lite"/>
    </source>
</evidence>
<evidence type="ECO:0000256" key="3">
    <source>
        <dbReference type="ARBA" id="ARBA00022553"/>
    </source>
</evidence>
<dbReference type="InterPro" id="IPR029479">
    <property type="entry name" value="Nitroreductase"/>
</dbReference>
<dbReference type="InterPro" id="IPR000873">
    <property type="entry name" value="AMP-dep_synth/lig_dom"/>
</dbReference>
<dbReference type="SUPFAM" id="SSF47336">
    <property type="entry name" value="ACP-like"/>
    <property type="match status" value="1"/>
</dbReference>
<dbReference type="EMBL" id="CP061800">
    <property type="protein sequence ID" value="QTA87822.1"/>
    <property type="molecule type" value="Genomic_DNA"/>
</dbReference>
<evidence type="ECO:0000256" key="1">
    <source>
        <dbReference type="ARBA" id="ARBA00001957"/>
    </source>
</evidence>
<feature type="region of interest" description="Disordered" evidence="5">
    <location>
        <begin position="660"/>
        <end position="679"/>
    </location>
</feature>
<dbReference type="GO" id="GO:0044550">
    <property type="term" value="P:secondary metabolite biosynthetic process"/>
    <property type="evidence" value="ECO:0007669"/>
    <property type="project" value="TreeGrafter"/>
</dbReference>
<evidence type="ECO:0000313" key="8">
    <source>
        <dbReference type="Proteomes" id="UP000663722"/>
    </source>
</evidence>
<feature type="domain" description="Carrier" evidence="6">
    <location>
        <begin position="1325"/>
        <end position="1400"/>
    </location>
</feature>
<dbReference type="InterPro" id="IPR036736">
    <property type="entry name" value="ACP-like_sf"/>
</dbReference>
<dbReference type="SMART" id="SM00823">
    <property type="entry name" value="PKS_PP"/>
    <property type="match status" value="1"/>
</dbReference>
<organism evidence="7 8">
    <name type="scientific">Desulfonema magnum</name>
    <dbReference type="NCBI Taxonomy" id="45655"/>
    <lineage>
        <taxon>Bacteria</taxon>
        <taxon>Pseudomonadati</taxon>
        <taxon>Thermodesulfobacteriota</taxon>
        <taxon>Desulfobacteria</taxon>
        <taxon>Desulfobacterales</taxon>
        <taxon>Desulfococcaceae</taxon>
        <taxon>Desulfonema</taxon>
    </lineage>
</organism>
<dbReference type="Gene3D" id="1.10.1200.10">
    <property type="entry name" value="ACP-like"/>
    <property type="match status" value="1"/>
</dbReference>
<protein>
    <submittedName>
        <fullName evidence="7">Amino acid adenylation domain-containing protein</fullName>
    </submittedName>
</protein>
<keyword evidence="2" id="KW-0596">Phosphopantetheine</keyword>
<dbReference type="PANTHER" id="PTHR45527">
    <property type="entry name" value="NONRIBOSOMAL PEPTIDE SYNTHETASE"/>
    <property type="match status" value="1"/>
</dbReference>
<keyword evidence="8" id="KW-1185">Reference proteome</keyword>
<evidence type="ECO:0000259" key="6">
    <source>
        <dbReference type="PROSITE" id="PS50075"/>
    </source>
</evidence>
<dbReference type="FunFam" id="3.40.50.980:FF:000001">
    <property type="entry name" value="Non-ribosomal peptide synthetase"/>
    <property type="match status" value="1"/>
</dbReference>
<dbReference type="NCBIfam" id="TIGR01733">
    <property type="entry name" value="AA-adenyl-dom"/>
    <property type="match status" value="1"/>
</dbReference>
<dbReference type="Gene3D" id="2.30.38.10">
    <property type="entry name" value="Luciferase, Domain 3"/>
    <property type="match status" value="1"/>
</dbReference>
<name>A0A975GNJ1_9BACT</name>
<dbReference type="InterPro" id="IPR009081">
    <property type="entry name" value="PP-bd_ACP"/>
</dbReference>
<evidence type="ECO:0000256" key="4">
    <source>
        <dbReference type="ARBA" id="ARBA00022598"/>
    </source>
</evidence>
<dbReference type="Gene3D" id="3.40.109.10">
    <property type="entry name" value="NADH Oxidase"/>
    <property type="match status" value="1"/>
</dbReference>
<evidence type="ECO:0000313" key="7">
    <source>
        <dbReference type="EMBL" id="QTA87822.1"/>
    </source>
</evidence>
<dbReference type="InterPro" id="IPR010071">
    <property type="entry name" value="AA_adenyl_dom"/>
</dbReference>
<dbReference type="InterPro" id="IPR044894">
    <property type="entry name" value="TubC_N_sf"/>
</dbReference>
<dbReference type="KEGG" id="dmm:dnm_038590"/>
<evidence type="ECO:0000256" key="2">
    <source>
        <dbReference type="ARBA" id="ARBA00022450"/>
    </source>
</evidence>
<gene>
    <name evidence="7" type="ORF">dnm_038590</name>
</gene>
<dbReference type="InterPro" id="IPR045851">
    <property type="entry name" value="AMP-bd_C_sf"/>
</dbReference>
<sequence>MNHVAALLDRLNEQNISLWTEDNKLRYSAPRGALTDSLKKEIRNYKTDIIDFLNKACDSAVKPAGLPQVSPDPDSRHERFPLSDIQQAYWIGRQSHVELGNMATQVYLEWRVSEDLDILRLSEAWQRVIARHPMLQTVIQSDGQQRVLAQIPDYQISVLDLRLAETKTVSEKLADIRQSVISRISQAEEWPLFDIRATLTSEGAHLHFCIDMIVVDGWSIGLVLDEWYQSYHRPDAVFPPLELTFRDYMVAISDFEETSALYEASKSYWFSRAGTLPAAPKLPFAKDFQTIERPQFQEYCKQLEASLWEAVKRKAAAHELRPATILLAVYAEVLSMWSRDPHFTLNQPVFHRLPLHPQVNQVVGDFTTLSLIEIDNRDETDSTSFTERARQIQQQQDQDIDHRYFGGVRLIREISRQSRKRNAALMPIVFTNLLSVNTTSRIGWGDLVHEVSQTSQVCLDHIVREIRGELVLIWNMIDQLFPEDLLNDMFDSHLCFLKQLATDEAIWHESHPLTLPERQLAQRNEVNDTSAPISDELLHTLFIRQCQKTPDNIAVIGIDKSLTYQELYQQADQVGHWLRERGARPNQLVAVIMEKGWEQVVAVMGILMSGAAYLPIDPDMPTERQHYLLEQGQISLALTQPELDKNLIWPEDIQRLSVDSELQAADPSDRKSEDGQDSVNLKPTDLAYVIYTSGSTGNPKGVVIDHRGAVNTILDINRRFGVTEKDRALALSALNFDLSVYDIFGLLAVGGTIVIPAPEGRRDPSHWSDLMTRHGVTLWDTVPALMQMLAEYRSSTGSLTDSGSASGSAESANAPLRLVMMSGDWIPLDLPDKIRQIWPEAALMSLGGATEASIWSIFYPIKTVDPRWTSIPYGKPLTNQTFHVLNDRLDPCPVWVPGQLHIGGIGLALGYWRDEEKTNASFFTHPRTGERLYKTGDLGRYLPDGNIEFLGREDFQVKIRGHRIELGEIESHLLKLPVLREVIVSAIGENRHDKQLVAYIVPTENKQELSDQNCENQAVDQAAYGLQAMQGVLTDPLERLEFKLGQPGIRQPENGLPETELPSAVVNDAAYLERQSFRQFLNEPISLSQLGQMLSCLCPRVFPGGALPKYRYGSAGSLYPVQTYLYVKPGYIADLEGGFYYYHPSDHRLILLSSATDINQDLHGGTNQIVFDQSAFSLFLVAEYRAIEPMYGSSARDFCLLEAGYMSQLLMMEASAYDLGLCPIGGMDFEPLRPEFGLTDSQEMIHSFLGGGISARQKTELIQTDPRAESLEERLKSHLLQKLPGYMVPNIYVRLSELPLTANGKVDRKALPRPDLSRQTTECVAPKTDLERRLLELVQQLLALDAVSLTDDFFDMGANSLNMVQLYNAIEAEFQREISIRDIFSHATVQMLAKVLSQSPEKNSRAVRQCGHTL</sequence>
<dbReference type="GO" id="GO:0043041">
    <property type="term" value="P:amino acid activation for nonribosomal peptide biosynthetic process"/>
    <property type="evidence" value="ECO:0007669"/>
    <property type="project" value="TreeGrafter"/>
</dbReference>
<dbReference type="FunFam" id="3.30.559.30:FF:000006">
    <property type="entry name" value="Yersiniabactin polyketide/non-ribosomal peptide synthetase"/>
    <property type="match status" value="1"/>
</dbReference>
<dbReference type="FunFam" id="3.30.559.10:FF:000023">
    <property type="entry name" value="Non-ribosomal peptide synthetase"/>
    <property type="match status" value="1"/>
</dbReference>
<dbReference type="SUPFAM" id="SSF52777">
    <property type="entry name" value="CoA-dependent acyltransferases"/>
    <property type="match status" value="2"/>
</dbReference>
<comment type="cofactor">
    <cofactor evidence="1">
        <name>pantetheine 4'-phosphate</name>
        <dbReference type="ChEBI" id="CHEBI:47942"/>
    </cofactor>
</comment>
<dbReference type="InterPro" id="IPR020845">
    <property type="entry name" value="AMP-binding_CS"/>
</dbReference>
<dbReference type="CDD" id="cd12114">
    <property type="entry name" value="A_NRPS_TlmIV_like"/>
    <property type="match status" value="1"/>
</dbReference>
<dbReference type="InterPro" id="IPR000415">
    <property type="entry name" value="Nitroreductase-like"/>
</dbReference>
<dbReference type="PROSITE" id="PS50075">
    <property type="entry name" value="CARRIER"/>
    <property type="match status" value="1"/>
</dbReference>
<dbReference type="SUPFAM" id="SSF56801">
    <property type="entry name" value="Acetyl-CoA synthetase-like"/>
    <property type="match status" value="1"/>
</dbReference>
<keyword evidence="3" id="KW-0597">Phosphoprotein</keyword>
<dbReference type="Pfam" id="PF00668">
    <property type="entry name" value="Condensation"/>
    <property type="match status" value="1"/>
</dbReference>
<proteinExistence type="predicted"/>
<dbReference type="InterPro" id="IPR023213">
    <property type="entry name" value="CAT-like_dom_sf"/>
</dbReference>
<dbReference type="CDD" id="cd02142">
    <property type="entry name" value="McbC_SagB-like_oxidoreductase"/>
    <property type="match status" value="1"/>
</dbReference>
<dbReference type="NCBIfam" id="TIGR03605">
    <property type="entry name" value="antibiot_sagB"/>
    <property type="match status" value="1"/>
</dbReference>
<dbReference type="GO" id="GO:0031177">
    <property type="term" value="F:phosphopantetheine binding"/>
    <property type="evidence" value="ECO:0007669"/>
    <property type="project" value="InterPro"/>
</dbReference>
<dbReference type="GO" id="GO:0016874">
    <property type="term" value="F:ligase activity"/>
    <property type="evidence" value="ECO:0007669"/>
    <property type="project" value="UniProtKB-KW"/>
</dbReference>
<keyword evidence="4" id="KW-0436">Ligase</keyword>
<dbReference type="InterPro" id="IPR057737">
    <property type="entry name" value="Condensation_MtbB-like"/>
</dbReference>
<dbReference type="Gene3D" id="1.10.10.1830">
    <property type="entry name" value="Non-ribosomal peptide synthase, adenylation domain"/>
    <property type="match status" value="1"/>
</dbReference>
<dbReference type="Proteomes" id="UP000663722">
    <property type="component" value="Chromosome"/>
</dbReference>
<dbReference type="GO" id="GO:0005737">
    <property type="term" value="C:cytoplasm"/>
    <property type="evidence" value="ECO:0007669"/>
    <property type="project" value="TreeGrafter"/>
</dbReference>
<dbReference type="Pfam" id="PF18563">
    <property type="entry name" value="TubC_N"/>
    <property type="match status" value="1"/>
</dbReference>
<dbReference type="InterPro" id="IPR041464">
    <property type="entry name" value="TubC_N"/>
</dbReference>
<dbReference type="RefSeq" id="WP_207682853.1">
    <property type="nucleotide sequence ID" value="NZ_CP061800.1"/>
</dbReference>
<dbReference type="Pfam" id="PF00501">
    <property type="entry name" value="AMP-binding"/>
    <property type="match status" value="1"/>
</dbReference>
<reference evidence="7" key="1">
    <citation type="journal article" date="2021" name="Microb. Physiol.">
        <title>Proteogenomic Insights into the Physiology of Marine, Sulfate-Reducing, Filamentous Desulfonema limicola and Desulfonema magnum.</title>
        <authorList>
            <person name="Schnaars V."/>
            <person name="Wohlbrand L."/>
            <person name="Scheve S."/>
            <person name="Hinrichs C."/>
            <person name="Reinhardt R."/>
            <person name="Rabus R."/>
        </authorList>
    </citation>
    <scope>NUCLEOTIDE SEQUENCE</scope>
    <source>
        <strain evidence="7">4be13</strain>
    </source>
</reference>
<dbReference type="InterPro" id="IPR020806">
    <property type="entry name" value="PKS_PP-bd"/>
</dbReference>
<dbReference type="PROSITE" id="PS00455">
    <property type="entry name" value="AMP_BINDING"/>
    <property type="match status" value="1"/>
</dbReference>
<dbReference type="SUPFAM" id="SSF55469">
    <property type="entry name" value="FMN-dependent nitroreductase-like"/>
    <property type="match status" value="1"/>
</dbReference>
<dbReference type="InterPro" id="IPR020051">
    <property type="entry name" value="SagB-type_dehydrogenase"/>
</dbReference>
<dbReference type="CDD" id="cd19535">
    <property type="entry name" value="Cyc_NRPS"/>
    <property type="match status" value="1"/>
</dbReference>
<dbReference type="PANTHER" id="PTHR45527:SF10">
    <property type="entry name" value="PYOCHELIN SYNTHASE PCHF"/>
    <property type="match status" value="1"/>
</dbReference>
<accession>A0A975GNJ1</accession>
<dbReference type="InterPro" id="IPR001242">
    <property type="entry name" value="Condensation_dom"/>
</dbReference>
<dbReference type="GO" id="GO:0016491">
    <property type="term" value="F:oxidoreductase activity"/>
    <property type="evidence" value="ECO:0007669"/>
    <property type="project" value="InterPro"/>
</dbReference>
<dbReference type="Gene3D" id="3.30.559.10">
    <property type="entry name" value="Chloramphenicol acetyltransferase-like domain"/>
    <property type="match status" value="1"/>
</dbReference>
<dbReference type="Pfam" id="PF00881">
    <property type="entry name" value="Nitroreductase"/>
    <property type="match status" value="1"/>
</dbReference>
<dbReference type="FunFam" id="3.40.50.12780:FF:000012">
    <property type="entry name" value="Non-ribosomal peptide synthetase"/>
    <property type="match status" value="1"/>
</dbReference>
<dbReference type="Gene3D" id="3.40.50.980">
    <property type="match status" value="2"/>
</dbReference>
<dbReference type="Pfam" id="PF00550">
    <property type="entry name" value="PP-binding"/>
    <property type="match status" value="1"/>
</dbReference>
<dbReference type="Gene3D" id="3.30.300.30">
    <property type="match status" value="2"/>
</dbReference>